<comment type="caution">
    <text evidence="1">The sequence shown here is derived from an EMBL/GenBank/DDBJ whole genome shotgun (WGS) entry which is preliminary data.</text>
</comment>
<dbReference type="SUPFAM" id="SSF48452">
    <property type="entry name" value="TPR-like"/>
    <property type="match status" value="1"/>
</dbReference>
<reference evidence="1" key="1">
    <citation type="submission" date="2020-09" db="EMBL/GenBank/DDBJ databases">
        <title>Pelagicoccus enzymogenes sp. nov. with an EPS production, isolated from marine sediment.</title>
        <authorList>
            <person name="Feng X."/>
        </authorList>
    </citation>
    <scope>NUCLEOTIDE SEQUENCE</scope>
    <source>
        <strain evidence="1">NFK12</strain>
    </source>
</reference>
<evidence type="ECO:0000313" key="1">
    <source>
        <dbReference type="EMBL" id="MBD5777958.1"/>
    </source>
</evidence>
<dbReference type="Proteomes" id="UP000622317">
    <property type="component" value="Unassembled WGS sequence"/>
</dbReference>
<evidence type="ECO:0000313" key="2">
    <source>
        <dbReference type="Proteomes" id="UP000622317"/>
    </source>
</evidence>
<protein>
    <recommendedName>
        <fullName evidence="3">Tetratricopeptide repeat protein</fullName>
    </recommendedName>
</protein>
<name>A0A927IFS4_9BACT</name>
<evidence type="ECO:0008006" key="3">
    <source>
        <dbReference type="Google" id="ProtNLM"/>
    </source>
</evidence>
<dbReference type="Gene3D" id="1.25.40.10">
    <property type="entry name" value="Tetratricopeptide repeat domain"/>
    <property type="match status" value="1"/>
</dbReference>
<organism evidence="1 2">
    <name type="scientific">Pelagicoccus enzymogenes</name>
    <dbReference type="NCBI Taxonomy" id="2773457"/>
    <lineage>
        <taxon>Bacteria</taxon>
        <taxon>Pseudomonadati</taxon>
        <taxon>Verrucomicrobiota</taxon>
        <taxon>Opitutia</taxon>
        <taxon>Puniceicoccales</taxon>
        <taxon>Pelagicoccaceae</taxon>
        <taxon>Pelagicoccus</taxon>
    </lineage>
</organism>
<accession>A0A927IFS4</accession>
<dbReference type="Pfam" id="PF14559">
    <property type="entry name" value="TPR_19"/>
    <property type="match status" value="1"/>
</dbReference>
<keyword evidence="2" id="KW-1185">Reference proteome</keyword>
<dbReference type="AlphaFoldDB" id="A0A927IFS4"/>
<proteinExistence type="predicted"/>
<dbReference type="RefSeq" id="WP_191615088.1">
    <property type="nucleotide sequence ID" value="NZ_JACYFG010000002.1"/>
</dbReference>
<dbReference type="InterPro" id="IPR011990">
    <property type="entry name" value="TPR-like_helical_dom_sf"/>
</dbReference>
<gene>
    <name evidence="1" type="ORF">IEN85_00430</name>
</gene>
<dbReference type="EMBL" id="JACYFG010000002">
    <property type="protein sequence ID" value="MBD5777958.1"/>
    <property type="molecule type" value="Genomic_DNA"/>
</dbReference>
<sequence>MRLRAGLWGMLAILSIGTEGADAADVESRIGTLADAQMADLLGKHDEEELTKYQRVLGQARKAIAQGEHRKAFGLLDEARKIEPHSAAAYIVYAKLHLAREEYASAEGAAQHAVQVAPENAGAWFQHSKIQALKGETDLAVRAAREAVKYSVDPRWDYQKWLGELLLQSGKVEEAERRLAAAAASLSNALETLETGIHLEESKREVVGIHEETELVTSIGGSVTERPVTRLEKQYKDAPEEWYQMQRLFTEQMGEVCFSRFDALLSLGRLEEAAGLLPQVFQRDADYRGSARYAFAVRDFAEVLQGLEAAHGFWSNASDSELATYVVALASSVDEKRLERSGKRLRRAISRSDSPWLLALLHYMKSYAPELKTLPSRATELAGADQALLEFYRAQFHFAQGYEELAWPQLELAVASGLLEGFELKVATVQLGLRE</sequence>